<evidence type="ECO:0000313" key="7">
    <source>
        <dbReference type="EMBL" id="GGF35875.1"/>
    </source>
</evidence>
<sequence length="318" mass="35644">MTDEINRWKVGDVKITRVVEMEGGFPPGAMFNGLTEDRVKSIDWLHPHYALTDGTVRYSVQAYVVESQGYRIIVDTCIGNDKPRSNEGWNKLQIPFIERLTAAGYPPESIDTVICTHLHLDHVGWNTRWDGTKWVPTFPNARYLFGRTEWEHWTHENNGSGDMPDFVVQLSGQDNVMNDSVLPIVKAGLQQLVETNHRLTDEVSLFPTPGHTPGHVSVAISSAGQNATITGDLMHNPIQIADPEICSNFDFNQSIALSTRRTFIADHVDRDVLVLGTHFPTPAVGHIVREKDGLRFVAAEEQSDDQKPVVSRREKQGN</sequence>
<dbReference type="Gene3D" id="3.60.15.10">
    <property type="entry name" value="Ribonuclease Z/Hydroxyacylglutathione hydrolase-like"/>
    <property type="match status" value="1"/>
</dbReference>
<evidence type="ECO:0000256" key="2">
    <source>
        <dbReference type="ARBA" id="ARBA00022723"/>
    </source>
</evidence>
<dbReference type="Proteomes" id="UP000646365">
    <property type="component" value="Unassembled WGS sequence"/>
</dbReference>
<dbReference type="Pfam" id="PF00753">
    <property type="entry name" value="Lactamase_B"/>
    <property type="match status" value="1"/>
</dbReference>
<name>A0A8J2YZG6_9PROT</name>
<dbReference type="InterPro" id="IPR001279">
    <property type="entry name" value="Metallo-B-lactamas"/>
</dbReference>
<dbReference type="InterPro" id="IPR036866">
    <property type="entry name" value="RibonucZ/Hydroxyglut_hydro"/>
</dbReference>
<dbReference type="AlphaFoldDB" id="A0A8J2YZG6"/>
<proteinExistence type="inferred from homology"/>
<dbReference type="InterPro" id="IPR051013">
    <property type="entry name" value="MBL_superfamily_lactonases"/>
</dbReference>
<protein>
    <submittedName>
        <fullName evidence="7">MBL fold metallo-hydrolase</fullName>
    </submittedName>
</protein>
<keyword evidence="2" id="KW-0479">Metal-binding</keyword>
<dbReference type="PANTHER" id="PTHR42978:SF6">
    <property type="entry name" value="QUORUM-QUENCHING LACTONASE YTNP-RELATED"/>
    <property type="match status" value="1"/>
</dbReference>
<evidence type="ECO:0000313" key="8">
    <source>
        <dbReference type="Proteomes" id="UP000646365"/>
    </source>
</evidence>
<reference evidence="7" key="1">
    <citation type="journal article" date="2014" name="Int. J. Syst. Evol. Microbiol.">
        <title>Complete genome sequence of Corynebacterium casei LMG S-19264T (=DSM 44701T), isolated from a smear-ripened cheese.</title>
        <authorList>
            <consortium name="US DOE Joint Genome Institute (JGI-PGF)"/>
            <person name="Walter F."/>
            <person name="Albersmeier A."/>
            <person name="Kalinowski J."/>
            <person name="Ruckert C."/>
        </authorList>
    </citation>
    <scope>NUCLEOTIDE SEQUENCE</scope>
    <source>
        <strain evidence="7">CGMCC 1.15725</strain>
    </source>
</reference>
<reference evidence="7" key="2">
    <citation type="submission" date="2020-09" db="EMBL/GenBank/DDBJ databases">
        <authorList>
            <person name="Sun Q."/>
            <person name="Zhou Y."/>
        </authorList>
    </citation>
    <scope>NUCLEOTIDE SEQUENCE</scope>
    <source>
        <strain evidence="7">CGMCC 1.15725</strain>
    </source>
</reference>
<feature type="region of interest" description="Disordered" evidence="5">
    <location>
        <begin position="299"/>
        <end position="318"/>
    </location>
</feature>
<dbReference type="PANTHER" id="PTHR42978">
    <property type="entry name" value="QUORUM-QUENCHING LACTONASE YTNP-RELATED-RELATED"/>
    <property type="match status" value="1"/>
</dbReference>
<comment type="similarity">
    <text evidence="1">Belongs to the metallo-beta-lactamase superfamily.</text>
</comment>
<dbReference type="SUPFAM" id="SSF56281">
    <property type="entry name" value="Metallo-hydrolase/oxidoreductase"/>
    <property type="match status" value="1"/>
</dbReference>
<dbReference type="SMART" id="SM00849">
    <property type="entry name" value="Lactamase_B"/>
    <property type="match status" value="1"/>
</dbReference>
<evidence type="ECO:0000256" key="1">
    <source>
        <dbReference type="ARBA" id="ARBA00007749"/>
    </source>
</evidence>
<evidence type="ECO:0000256" key="5">
    <source>
        <dbReference type="SAM" id="MobiDB-lite"/>
    </source>
</evidence>
<feature type="domain" description="Metallo-beta-lactamase" evidence="6">
    <location>
        <begin position="59"/>
        <end position="278"/>
    </location>
</feature>
<feature type="compositionally biased region" description="Basic and acidic residues" evidence="5">
    <location>
        <begin position="304"/>
        <end position="318"/>
    </location>
</feature>
<dbReference type="RefSeq" id="WP_189050505.1">
    <property type="nucleotide sequence ID" value="NZ_BMJQ01000014.1"/>
</dbReference>
<organism evidence="7 8">
    <name type="scientific">Aliidongia dinghuensis</name>
    <dbReference type="NCBI Taxonomy" id="1867774"/>
    <lineage>
        <taxon>Bacteria</taxon>
        <taxon>Pseudomonadati</taxon>
        <taxon>Pseudomonadota</taxon>
        <taxon>Alphaproteobacteria</taxon>
        <taxon>Rhodospirillales</taxon>
        <taxon>Dongiaceae</taxon>
        <taxon>Aliidongia</taxon>
    </lineage>
</organism>
<keyword evidence="8" id="KW-1185">Reference proteome</keyword>
<dbReference type="EMBL" id="BMJQ01000014">
    <property type="protein sequence ID" value="GGF35875.1"/>
    <property type="molecule type" value="Genomic_DNA"/>
</dbReference>
<gene>
    <name evidence="7" type="ORF">GCM10011611_47770</name>
</gene>
<evidence type="ECO:0000256" key="4">
    <source>
        <dbReference type="ARBA" id="ARBA00022833"/>
    </source>
</evidence>
<evidence type="ECO:0000256" key="3">
    <source>
        <dbReference type="ARBA" id="ARBA00022801"/>
    </source>
</evidence>
<dbReference type="GO" id="GO:0046872">
    <property type="term" value="F:metal ion binding"/>
    <property type="evidence" value="ECO:0007669"/>
    <property type="project" value="UniProtKB-KW"/>
</dbReference>
<accession>A0A8J2YZG6</accession>
<keyword evidence="4" id="KW-0862">Zinc</keyword>
<evidence type="ECO:0000259" key="6">
    <source>
        <dbReference type="SMART" id="SM00849"/>
    </source>
</evidence>
<comment type="caution">
    <text evidence="7">The sequence shown here is derived from an EMBL/GenBank/DDBJ whole genome shotgun (WGS) entry which is preliminary data.</text>
</comment>
<dbReference type="CDD" id="cd16277">
    <property type="entry name" value="metallo-hydrolase-like_MBL-fold"/>
    <property type="match status" value="1"/>
</dbReference>
<dbReference type="GO" id="GO:0016787">
    <property type="term" value="F:hydrolase activity"/>
    <property type="evidence" value="ECO:0007669"/>
    <property type="project" value="UniProtKB-KW"/>
</dbReference>
<keyword evidence="3" id="KW-0378">Hydrolase</keyword>